<comment type="caution">
    <text evidence="4">The sequence shown here is derived from an EMBL/GenBank/DDBJ whole genome shotgun (WGS) entry which is preliminary data.</text>
</comment>
<dbReference type="PROSITE" id="PS50030">
    <property type="entry name" value="UBA"/>
    <property type="match status" value="1"/>
</dbReference>
<keyword evidence="5" id="KW-1185">Reference proteome</keyword>
<dbReference type="Gramene" id="Manes.12G046400.4.v8.1">
    <property type="protein sequence ID" value="Manes.12G046400.4.v8.1.CDS"/>
    <property type="gene ID" value="Manes.12G046400.v8.1"/>
</dbReference>
<dbReference type="InterPro" id="IPR009060">
    <property type="entry name" value="UBA-like_sf"/>
</dbReference>
<sequence length="397" mass="45904">MLGREVSKQKPKPKRYKKKQEKREILREYENGECCAVSESKMAYNSGLLSCSSIILLHHLYLSSRFGFVSSIHSNPNPPNLLAMQSQQQETDELEVNKRLLQELEDMGFTIGRAARALHHSGNASLEAAINWIIDHENDPDIDQVPLIAVNIDIESPQPLTTEEIQNKVQELRDQVRKRNEEEEKKLEREKEKERIRAGKEILAAKRIAEENERKRYLALRKAEKEEEKRAREKVLQKLEADKVERRRMLGLPPSVSHEAINTSRHVVQEKKNFYLSATRAEQLRECLRSLRRNHKDDDATVKRAFQTLLIYVGNVAKNPDVEKFRKIRITNPLFQERVGRLKGGIEFLELCGFERIEGSNFLYLPYNKVDMALLNSAGTEIRSAITNPFYGLLSYG</sequence>
<evidence type="ECO:0000256" key="1">
    <source>
        <dbReference type="SAM" id="Coils"/>
    </source>
</evidence>
<dbReference type="STRING" id="3983.A0A2C9UTR4"/>
<dbReference type="Pfam" id="PF09409">
    <property type="entry name" value="PUB"/>
    <property type="match status" value="1"/>
</dbReference>
<proteinExistence type="predicted"/>
<feature type="region of interest" description="Disordered" evidence="2">
    <location>
        <begin position="1"/>
        <end position="21"/>
    </location>
</feature>
<dbReference type="EMBL" id="CM004398">
    <property type="protein sequence ID" value="OAY34774.1"/>
    <property type="molecule type" value="Genomic_DNA"/>
</dbReference>
<dbReference type="SUPFAM" id="SSF143503">
    <property type="entry name" value="PUG domain-like"/>
    <property type="match status" value="1"/>
</dbReference>
<evidence type="ECO:0000259" key="3">
    <source>
        <dbReference type="PROSITE" id="PS50030"/>
    </source>
</evidence>
<feature type="domain" description="UBA" evidence="3">
    <location>
        <begin position="95"/>
        <end position="136"/>
    </location>
</feature>
<dbReference type="PANTHER" id="PTHR46713">
    <property type="entry name" value="F13M7.16 PROTEIN"/>
    <property type="match status" value="1"/>
</dbReference>
<reference evidence="5" key="1">
    <citation type="journal article" date="2016" name="Nat. Biotechnol.">
        <title>Sequencing wild and cultivated cassava and related species reveals extensive interspecific hybridization and genetic diversity.</title>
        <authorList>
            <person name="Bredeson J.V."/>
            <person name="Lyons J.B."/>
            <person name="Prochnik S.E."/>
            <person name="Wu G.A."/>
            <person name="Ha C.M."/>
            <person name="Edsinger-Gonzales E."/>
            <person name="Grimwood J."/>
            <person name="Schmutz J."/>
            <person name="Rabbi I.Y."/>
            <person name="Egesi C."/>
            <person name="Nauluvula P."/>
            <person name="Lebot V."/>
            <person name="Ndunguru J."/>
            <person name="Mkamilo G."/>
            <person name="Bart R.S."/>
            <person name="Setter T.L."/>
            <person name="Gleadow R.M."/>
            <person name="Kulakow P."/>
            <person name="Ferguson M.E."/>
            <person name="Rounsley S."/>
            <person name="Rokhsar D.S."/>
        </authorList>
    </citation>
    <scope>NUCLEOTIDE SEQUENCE [LARGE SCALE GENOMIC DNA]</scope>
    <source>
        <strain evidence="5">cv. AM560-2</strain>
    </source>
</reference>
<evidence type="ECO:0000256" key="2">
    <source>
        <dbReference type="SAM" id="MobiDB-lite"/>
    </source>
</evidence>
<organism evidence="4 5">
    <name type="scientific">Manihot esculenta</name>
    <name type="common">Cassava</name>
    <name type="synonym">Jatropha manihot</name>
    <dbReference type="NCBI Taxonomy" id="3983"/>
    <lineage>
        <taxon>Eukaryota</taxon>
        <taxon>Viridiplantae</taxon>
        <taxon>Streptophyta</taxon>
        <taxon>Embryophyta</taxon>
        <taxon>Tracheophyta</taxon>
        <taxon>Spermatophyta</taxon>
        <taxon>Magnoliopsida</taxon>
        <taxon>eudicotyledons</taxon>
        <taxon>Gunneridae</taxon>
        <taxon>Pentapetalae</taxon>
        <taxon>rosids</taxon>
        <taxon>fabids</taxon>
        <taxon>Malpighiales</taxon>
        <taxon>Euphorbiaceae</taxon>
        <taxon>Crotonoideae</taxon>
        <taxon>Manihoteae</taxon>
        <taxon>Manihot</taxon>
    </lineage>
</organism>
<dbReference type="InterPro" id="IPR036339">
    <property type="entry name" value="PUB-like_dom_sf"/>
</dbReference>
<dbReference type="CDD" id="cd14290">
    <property type="entry name" value="UBA_PUB_plant"/>
    <property type="match status" value="1"/>
</dbReference>
<gene>
    <name evidence="4" type="ORF">MANES_12G046400v8</name>
</gene>
<dbReference type="Gene3D" id="1.10.8.10">
    <property type="entry name" value="DNA helicase RuvA subunit, C-terminal domain"/>
    <property type="match status" value="1"/>
</dbReference>
<dbReference type="AlphaFoldDB" id="A0A2C9UTR4"/>
<dbReference type="InterPro" id="IPR018997">
    <property type="entry name" value="PUB_domain"/>
</dbReference>
<dbReference type="InterPro" id="IPR015940">
    <property type="entry name" value="UBA"/>
</dbReference>
<feature type="compositionally biased region" description="Basic residues" evidence="2">
    <location>
        <begin position="9"/>
        <end position="20"/>
    </location>
</feature>
<evidence type="ECO:0000313" key="4">
    <source>
        <dbReference type="EMBL" id="OAY34774.1"/>
    </source>
</evidence>
<dbReference type="CDD" id="cd10461">
    <property type="entry name" value="PUB_UBA_plant"/>
    <property type="match status" value="1"/>
</dbReference>
<dbReference type="SUPFAM" id="SSF46934">
    <property type="entry name" value="UBA-like"/>
    <property type="match status" value="1"/>
</dbReference>
<dbReference type="Gene3D" id="1.20.58.2190">
    <property type="match status" value="1"/>
</dbReference>
<dbReference type="Proteomes" id="UP000091857">
    <property type="component" value="Chromosome 12"/>
</dbReference>
<accession>A0A2C9UTR4</accession>
<evidence type="ECO:0000313" key="5">
    <source>
        <dbReference type="Proteomes" id="UP000091857"/>
    </source>
</evidence>
<dbReference type="PANTHER" id="PTHR46713:SF4">
    <property type="entry name" value="UBIQUITIN-ASSOCIATED (UBA)_TS-N DOMAIN PROTEIN"/>
    <property type="match status" value="1"/>
</dbReference>
<feature type="coiled-coil region" evidence="1">
    <location>
        <begin position="162"/>
        <end position="197"/>
    </location>
</feature>
<keyword evidence="1" id="KW-0175">Coiled coil</keyword>
<dbReference type="OrthoDB" id="336240at2759"/>
<protein>
    <recommendedName>
        <fullName evidence="3">UBA domain-containing protein</fullName>
    </recommendedName>
</protein>
<name>A0A2C9UTR4_MANES</name>
<dbReference type="Pfam" id="PF22562">
    <property type="entry name" value="UBA_7"/>
    <property type="match status" value="1"/>
</dbReference>
<dbReference type="SMART" id="SM00580">
    <property type="entry name" value="PUG"/>
    <property type="match status" value="1"/>
</dbReference>